<dbReference type="RefSeq" id="WP_150647745.1">
    <property type="nucleotide sequence ID" value="NZ_CABVIN010000003.1"/>
</dbReference>
<dbReference type="Proteomes" id="UP000377224">
    <property type="component" value="Unassembled WGS sequence"/>
</dbReference>
<dbReference type="InterPro" id="IPR052189">
    <property type="entry name" value="L-asp_N-monooxygenase_NS-form"/>
</dbReference>
<reference evidence="2 3" key="1">
    <citation type="submission" date="2019-09" db="EMBL/GenBank/DDBJ databases">
        <authorList>
            <person name="Chandra G."/>
            <person name="Truman W A."/>
        </authorList>
    </citation>
    <scope>NUCLEOTIDE SEQUENCE [LARGE SCALE GENOMIC DNA]</scope>
    <source>
        <strain evidence="2">PS896</strain>
    </source>
</reference>
<dbReference type="PANTHER" id="PTHR40254:SF1">
    <property type="entry name" value="BLR0577 PROTEIN"/>
    <property type="match status" value="1"/>
</dbReference>
<dbReference type="EMBL" id="CABVIN010000003">
    <property type="protein sequence ID" value="VVO99658.1"/>
    <property type="molecule type" value="Genomic_DNA"/>
</dbReference>
<evidence type="ECO:0000313" key="2">
    <source>
        <dbReference type="EMBL" id="VVO99658.1"/>
    </source>
</evidence>
<accession>A0A5E7KE78</accession>
<dbReference type="InterPro" id="IPR038732">
    <property type="entry name" value="HpyO/CreE_NAD-binding"/>
</dbReference>
<dbReference type="PANTHER" id="PTHR40254">
    <property type="entry name" value="BLR0577 PROTEIN"/>
    <property type="match status" value="1"/>
</dbReference>
<sequence length="596" mass="65178">MVKAPLHIGLVGCGSRGLSIFERLLSLAEERPDQPLIIDIFDPNVLGSGAHWPDQPDYLLLNTVAGQLGVFPDVPALGNLQDARERPGPDFLAWCLQQRIKVDPESGLLAQEGRDVEPQDFLPRHLLGAYLADAFEQIFATAPHWVTVHLHHQAVTAVEALEGHQYVLRTASGTSATVDRLILTVGHTGRVRPADPERIEDVYPLPGSLASIKPGETVLIEGLGLGAMDTLAALTAGRGGKYKPMADASHVYHPSGQEPVIYIQSRDGLPFRTRPNGLIDFARHQAVLLTSARIEDLRAHAKNRQLDFEQDILPIMLLEMRAAAVAVLHAKAIPEQHHQLLDRLREVSVPGSAGIAACEARLREYEESVGSINPQALIWHALPDSVTPHNYHSWIYHALEADLHEARLGRGESAIKAAIEVWRDLRDRLRQAVDFDGLTDASHRQFYGRWHKAINRLVAGPQKERHADLLALCDAGLLTFLKPGTQPATAHYRRVAGYVQGSGVSNSDCAPVRDLARLGFIRPRTDEPGIDGIDVDAACHPRSSLGEPVRNIWVLGPLAEGSCYYNHYVTSAGAPSRLFMDAHRAATAILEAGTPA</sequence>
<feature type="domain" description="FAD-dependent urate hydroxylase HpyO/Asp monooxygenase CreE-like FAD/NAD(P)-binding" evidence="1">
    <location>
        <begin position="10"/>
        <end position="187"/>
    </location>
</feature>
<organism evidence="2 3">
    <name type="scientific">Pseudomonas fluorescens</name>
    <dbReference type="NCBI Taxonomy" id="294"/>
    <lineage>
        <taxon>Bacteria</taxon>
        <taxon>Pseudomonadati</taxon>
        <taxon>Pseudomonadota</taxon>
        <taxon>Gammaproteobacteria</taxon>
        <taxon>Pseudomonadales</taxon>
        <taxon>Pseudomonadaceae</taxon>
        <taxon>Pseudomonas</taxon>
    </lineage>
</organism>
<dbReference type="InterPro" id="IPR036188">
    <property type="entry name" value="FAD/NAD-bd_sf"/>
</dbReference>
<proteinExistence type="predicted"/>
<protein>
    <recommendedName>
        <fullName evidence="1">FAD-dependent urate hydroxylase HpyO/Asp monooxygenase CreE-like FAD/NAD(P)-binding domain-containing protein</fullName>
    </recommendedName>
</protein>
<evidence type="ECO:0000259" key="1">
    <source>
        <dbReference type="Pfam" id="PF13454"/>
    </source>
</evidence>
<dbReference type="Pfam" id="PF13454">
    <property type="entry name" value="NAD_binding_9"/>
    <property type="match status" value="1"/>
</dbReference>
<evidence type="ECO:0000313" key="3">
    <source>
        <dbReference type="Proteomes" id="UP000377224"/>
    </source>
</evidence>
<dbReference type="SUPFAM" id="SSF51905">
    <property type="entry name" value="FAD/NAD(P)-binding domain"/>
    <property type="match status" value="1"/>
</dbReference>
<gene>
    <name evidence="2" type="ORF">PS896_02756</name>
</gene>
<name>A0A5E7KE78_PSEFL</name>
<dbReference type="AlphaFoldDB" id="A0A5E7KE78"/>